<evidence type="ECO:0008006" key="7">
    <source>
        <dbReference type="Google" id="ProtNLM"/>
    </source>
</evidence>
<feature type="region of interest" description="Disordered" evidence="4">
    <location>
        <begin position="2199"/>
        <end position="2222"/>
    </location>
</feature>
<feature type="region of interest" description="Disordered" evidence="4">
    <location>
        <begin position="1145"/>
        <end position="1164"/>
    </location>
</feature>
<dbReference type="Pfam" id="PF00653">
    <property type="entry name" value="BIR"/>
    <property type="match status" value="1"/>
</dbReference>
<feature type="region of interest" description="Disordered" evidence="4">
    <location>
        <begin position="1736"/>
        <end position="1762"/>
    </location>
</feature>
<feature type="region of interest" description="Disordered" evidence="4">
    <location>
        <begin position="1026"/>
        <end position="1046"/>
    </location>
</feature>
<dbReference type="CDD" id="cd00022">
    <property type="entry name" value="BIR"/>
    <property type="match status" value="1"/>
</dbReference>
<organism evidence="5 6">
    <name type="scientific">Paralvinella palmiformis</name>
    <dbReference type="NCBI Taxonomy" id="53620"/>
    <lineage>
        <taxon>Eukaryota</taxon>
        <taxon>Metazoa</taxon>
        <taxon>Spiralia</taxon>
        <taxon>Lophotrochozoa</taxon>
        <taxon>Annelida</taxon>
        <taxon>Polychaeta</taxon>
        <taxon>Sedentaria</taxon>
        <taxon>Canalipalpata</taxon>
        <taxon>Terebellida</taxon>
        <taxon>Terebelliformia</taxon>
        <taxon>Alvinellidae</taxon>
        <taxon>Paralvinella</taxon>
    </lineage>
</organism>
<dbReference type="PANTHER" id="PTHR46771">
    <property type="entry name" value="DETERIN"/>
    <property type="match status" value="1"/>
</dbReference>
<dbReference type="GO" id="GO:0046872">
    <property type="term" value="F:metal ion binding"/>
    <property type="evidence" value="ECO:0007669"/>
    <property type="project" value="UniProtKB-KW"/>
</dbReference>
<keyword evidence="3" id="KW-0175">Coiled coil</keyword>
<feature type="compositionally biased region" description="Low complexity" evidence="4">
    <location>
        <begin position="734"/>
        <end position="749"/>
    </location>
</feature>
<dbReference type="InterPro" id="IPR001370">
    <property type="entry name" value="BIR_rpt"/>
</dbReference>
<feature type="region of interest" description="Disordered" evidence="4">
    <location>
        <begin position="390"/>
        <end position="435"/>
    </location>
</feature>
<evidence type="ECO:0000256" key="1">
    <source>
        <dbReference type="ARBA" id="ARBA00022723"/>
    </source>
</evidence>
<evidence type="ECO:0000313" key="6">
    <source>
        <dbReference type="Proteomes" id="UP001208570"/>
    </source>
</evidence>
<dbReference type="PANTHER" id="PTHR46771:SF5">
    <property type="entry name" value="DETERIN"/>
    <property type="match status" value="1"/>
</dbReference>
<gene>
    <name evidence="5" type="ORF">LSH36_89g02117</name>
</gene>
<feature type="compositionally biased region" description="Basic and acidic residues" evidence="4">
    <location>
        <begin position="1240"/>
        <end position="1259"/>
    </location>
</feature>
<dbReference type="SUPFAM" id="SSF57924">
    <property type="entry name" value="Inhibitor of apoptosis (IAP) repeat"/>
    <property type="match status" value="1"/>
</dbReference>
<feature type="compositionally biased region" description="Low complexity" evidence="4">
    <location>
        <begin position="2499"/>
        <end position="2520"/>
    </location>
</feature>
<feature type="region of interest" description="Disordered" evidence="4">
    <location>
        <begin position="717"/>
        <end position="749"/>
    </location>
</feature>
<protein>
    <recommendedName>
        <fullName evidence="7">UBC core domain-containing protein</fullName>
    </recommendedName>
</protein>
<dbReference type="InterPro" id="IPR051190">
    <property type="entry name" value="Baculoviral_IAP"/>
</dbReference>
<keyword evidence="1" id="KW-0479">Metal-binding</keyword>
<dbReference type="FunFam" id="1.10.1170.10:FF:000001">
    <property type="entry name" value="baculoviral IAP repeat-containing protein 6 isoform X1"/>
    <property type="match status" value="1"/>
</dbReference>
<evidence type="ECO:0000313" key="5">
    <source>
        <dbReference type="EMBL" id="KAK2162926.1"/>
    </source>
</evidence>
<feature type="compositionally biased region" description="Low complexity" evidence="4">
    <location>
        <begin position="396"/>
        <end position="426"/>
    </location>
</feature>
<comment type="caution">
    <text evidence="5">The sequence shown here is derived from an EMBL/GenBank/DDBJ whole genome shotgun (WGS) entry which is preliminary data.</text>
</comment>
<dbReference type="SMART" id="SM00238">
    <property type="entry name" value="BIR"/>
    <property type="match status" value="1"/>
</dbReference>
<dbReference type="Proteomes" id="UP001208570">
    <property type="component" value="Unassembled WGS sequence"/>
</dbReference>
<dbReference type="EMBL" id="JAODUP010000089">
    <property type="protein sequence ID" value="KAK2162926.1"/>
    <property type="molecule type" value="Genomic_DNA"/>
</dbReference>
<dbReference type="Gene3D" id="1.10.1170.10">
    <property type="entry name" value="Inhibitor Of Apoptosis Protein (2mihbC-IAP-1), Chain A"/>
    <property type="match status" value="1"/>
</dbReference>
<feature type="region of interest" description="Disordered" evidence="4">
    <location>
        <begin position="1239"/>
        <end position="1268"/>
    </location>
</feature>
<dbReference type="SUPFAM" id="SSF50998">
    <property type="entry name" value="Quinoprotein alcohol dehydrogenase-like"/>
    <property type="match status" value="1"/>
</dbReference>
<evidence type="ECO:0000256" key="4">
    <source>
        <dbReference type="SAM" id="MobiDB-lite"/>
    </source>
</evidence>
<evidence type="ECO:0000256" key="2">
    <source>
        <dbReference type="ARBA" id="ARBA00022833"/>
    </source>
</evidence>
<dbReference type="InterPro" id="IPR011047">
    <property type="entry name" value="Quinoprotein_ADH-like_sf"/>
</dbReference>
<keyword evidence="6" id="KW-1185">Reference proteome</keyword>
<name>A0AAD9NC91_9ANNE</name>
<dbReference type="PROSITE" id="PS50143">
    <property type="entry name" value="BIR_REPEAT_2"/>
    <property type="match status" value="1"/>
</dbReference>
<reference evidence="5" key="1">
    <citation type="journal article" date="2023" name="Mol. Biol. Evol.">
        <title>Third-Generation Sequencing Reveals the Adaptive Role of the Epigenome in Three Deep-Sea Polychaetes.</title>
        <authorList>
            <person name="Perez M."/>
            <person name="Aroh O."/>
            <person name="Sun Y."/>
            <person name="Lan Y."/>
            <person name="Juniper S.K."/>
            <person name="Young C.R."/>
            <person name="Angers B."/>
            <person name="Qian P.Y."/>
        </authorList>
    </citation>
    <scope>NUCLEOTIDE SEQUENCE</scope>
    <source>
        <strain evidence="5">P08H-3</strain>
    </source>
</reference>
<feature type="coiled-coil region" evidence="3">
    <location>
        <begin position="1670"/>
        <end position="1697"/>
    </location>
</feature>
<sequence>MAETEEWFIGEVGSLNIGEPALRVTYHSSLNTLLVATKDSKLRVIDVTSGGVLQNSDLSASQTANGIQCVYLASQDKLLFSNGYAVCVRRDLNGVMLLDTALQTPVKNTDDLVKVELPLPDASQLFKSLMAAELAGVDHVEDVLHELETEIDAAQHASKHNHKVAKWATVCLKLPYFAVKTVCSSLVAELKRSHQNTLGLSVASAISDRLLYLMPNSHDGGPNSVDRSLMYSEAARRETFAKWPHMNYKWALPDPMAKAGFYHQPNSTGDDRAMCFTCNVCLVCWEPTDEPWSEHERHSSSCPFVKGEHTQNVPLSVTYATEPAKLHGEKTSRISCISTMSNCDMFATSTLHGSVVLWDCSRVLKRYIQFHIDPLEHVFPYHMGATSKSDEPAYCSSQESSSSESSQESVMEVQTWSSQTDQSSDQGNPTANSETKSAYIEETFKSSESSSKTVISTAGNCQHMSETEMLENSTDTLKEMHTVSAMQTESSVITEPSSDGLTQVDVVSQMSMDGHGHAEVIEVKGAWLKSDHMEPLTDVPLNEDPAPSYTERHRPSRDVVVSALSVVGPYTTAHKANASDIPVQPSLVSGVLIRTTNQSLHSAPSSSSNASLSEKSDVQTLNQVNQAISEETIPAIIPEIDNSSPDLVMDENLPAGRGMFQAYLLVHYIGCGKKSEGKNSNKEGPSKSCAVEEKVKPSVPEVVFVEGIIKDYTPLTACDSSPSSSTSLKDNQESDSPVMSSSWSRSVHGSQPEGAIIQCIPLLSEIGPSQYIQSITPTCDGRHVIVVTAPKTLDRKLSALHGCTSDCTRQGGYILVYKLKQDSECMMLDETPCRMSVIDNVNDAVVSLSLLPIELGSSVGEVLPENSLHSNNRDVVQASIVATTHGGEVKIVILDSLKIVGSITPPEGEHFISATFCTGIDRLCCCSKNGELFFYVVGPRGLHMEDLALGLEPSGQFAKLAHQSVAEDVPDSGSLAADAAHKTESLLVHQPLTPEVLQSLYSLTQFENLVPRFCATVPPCWNEIQQEQQQRRHPQHLQQQGDSTQHTHTWKLYPDSTSWDEHLFELVIPKSCCVGHVDVKFSLFSLCTNVPNIQVTLLRQSMSKLGRVHGADLNETIPEDCELPAPSKDVDAKIEFNLKDLWTNPTDEDKVDQSDEAAAGCSHSEDGASSCITEIINPVMTKAFLDRHGAEILCGPVDLHQCVDMSGLGGVVTLTGPELLKIKSRSFLLHIKAMIGPGQEKLKTENGDKSKQDHKDKPSRAGMSKSVKRKDVGLCVKERLTALSSKQKPEPLKGCDWLQEISITVRRCKPVNIPRERLERVTMLENQQLHERLLKLVCCEDVELEDNSCTWSEQQRIMALEILTWICSILMYATDRSREQAAIVLTTETFLPALIQTCYINANRSVARQCTKFFTVLNEFGRSPDDDNLSTDFSSSLLTALLNSLPLIASAHSAGALRWFFVLLNRVKCMDTTLTGTKCVEMLSTVANVYNERNNPLHALLKSRFGLYGHPLEPVLFDIDPPGLAKTSTTAGSGMTTYAGVIANNNNNNNGSPTLTSVGQQFDETDIKDYLLLASGEKNAGGNGKCVPDQLSEHVFGLLEVEPLHFTCHAASDGTRVERIEQAAGHPVGTTSGVSGLSGTINFGADTALSASGNTMTSLSAATEHQLSILNQKHLQLLKLQQQKQKLEQKLAETSNKGVSTVYNNPELFPPTPKNTPFFMTPPVTPPNESYHNIYIGGLGPADPGKPPTNKDKSGEPKPNQLKSSFFWSQTQHLFQPMPPQALVIERLHSGARRFVVLDFGKSVLLTDVVIPGCGDLQSLSVDIWTLGEDVDGHRLVVANDIGMRSLILNDLSPPPLCRYLKITTIGRHGGSAARSRIPLGSFYGHTFLSSVQANTVCHPLAPPNEQQPGPSSVCSQSDEQNHLMSQLGLCISLHEDIQCRYSLACNRLTSLLNTVQVPLNSVEHTLYYLKQGKKLDDDKRISQAYYDCMSLQLQLNLAECAIDRLQGMLGIRPQSQTGMNLSSMLQQASTDKLRVLSELLLDTLLGMTYPRPTIPQIPAILYTMFTPQTCESLFRNLCVAGTKKMQINAGVLLVRLCSYQPWWGEFLSSTLQQYFSSEQPLVFPRDRVFLVLSALSQKSLPGNSGNQVLESLVTLLGHLLSPLLSQSSDTGYRTVPAVVDQNLVSWVLLFLSRSLDCASPGWSSEENIDKGATTSSSREKENYGSNRWDFLQGESSLQKRSGATRSRRSYHNRQRGLFWHSKRQLHVQQMKKEYLTEQASKVLSTVYASSKPEAYKLDALNKTHAMIKKQYKQYSSKHFKDLLNIRRTTGEFLRKRDKDDASQNGDPDGEDTDLDVQFVLSREKCLLAVKGLVALLLSTDFTCHVDLFIVGCKVLARITSITRPVMILSEVMSQSELDELILLTCGAEYNHGNTNWGGSWAGHTIACLLQDILDGERMYGLSGERITEDDISASVITETDTSLQNSTTLPTIDEDNNTTATTAPEASSQAAEPSTSAESKSSPDEMSQDIGQLSMLLQEDDAEMEASNSKYQEQGLVPKLDLNKSDQHIIVHVGIDSKSSGGLLGDPKIHIFKMNKGKIGQQYNSMKPVSVPQGISTAMDARLELGVQLATELKLKVMLSVDIESIQNALTAPIPPLPGGITHSISLSQSHQPTDDEQLSEVSTYSLGQQQVIPSVEMLSTCFNALFCHRVNIDTLLLLWLTLNEDTSQEENGTYIFDSSHIPSIPLSETAVSSLLEAIVHAPYVPVRTWVLTFQCLTLLANLKYTPQTNEATAASSEEKWLAQSMLADPNLMNVFLKFLSWTNNQGMVISTQQHTQVGPTAVKAFRDVLVRLQLRCAEENEFLLRELLLKLIYQLSTE</sequence>
<keyword evidence="2" id="KW-0862">Zinc</keyword>
<proteinExistence type="predicted"/>
<accession>A0AAD9NC91</accession>
<evidence type="ECO:0000256" key="3">
    <source>
        <dbReference type="SAM" id="Coils"/>
    </source>
</evidence>
<feature type="compositionally biased region" description="Polar residues" evidence="4">
    <location>
        <begin position="2479"/>
        <end position="2491"/>
    </location>
</feature>
<feature type="region of interest" description="Disordered" evidence="4">
    <location>
        <begin position="2479"/>
        <end position="2528"/>
    </location>
</feature>